<accession>M5U4S3</accession>
<keyword evidence="3" id="KW-0413">Isomerase</keyword>
<reference evidence="3 4" key="1">
    <citation type="journal article" date="2013" name="Mar. Genomics">
        <title>Expression of sulfatases in Rhodopirellula baltica and the diversity of sulfatases in the genus Rhodopirellula.</title>
        <authorList>
            <person name="Wegner C.E."/>
            <person name="Richter-Heitmann T."/>
            <person name="Klindworth A."/>
            <person name="Klockow C."/>
            <person name="Richter M."/>
            <person name="Achstetter T."/>
            <person name="Glockner F.O."/>
            <person name="Harder J."/>
        </authorList>
    </citation>
    <scope>NUCLEOTIDE SEQUENCE [LARGE SCALE GENOMIC DNA]</scope>
    <source>
        <strain evidence="3 4">SM41</strain>
    </source>
</reference>
<sequence>MTQTTVHAEMPTTASELTSSRTVADDGLRWHDNLESGWKEAKATGRPMVIFITSEQCVYCDAMKRDTLCDESIRKRLLSRFVPIRLRPGPNNRVLSRIDVPAYPTTLIAHPKGKVIAHRVGYQPVKNFHEMLSEVAPSEDSVLIR</sequence>
<dbReference type="Proteomes" id="UP000011885">
    <property type="component" value="Unassembled WGS sequence"/>
</dbReference>
<dbReference type="SUPFAM" id="SSF52833">
    <property type="entry name" value="Thioredoxin-like"/>
    <property type="match status" value="1"/>
</dbReference>
<dbReference type="PANTHER" id="PTHR15337">
    <property type="entry name" value="ANTERIOR GRADIENT PROTEIN-RELATED"/>
    <property type="match status" value="1"/>
</dbReference>
<dbReference type="InterPro" id="IPR036249">
    <property type="entry name" value="Thioredoxin-like_sf"/>
</dbReference>
<comment type="caution">
    <text evidence="3">The sequence shown here is derived from an EMBL/GenBank/DDBJ whole genome shotgun (WGS) entry which is preliminary data.</text>
</comment>
<protein>
    <submittedName>
        <fullName evidence="3">Protein disulfide-isomerase</fullName>
    </submittedName>
</protein>
<dbReference type="InterPro" id="IPR051099">
    <property type="entry name" value="AGR/TXD"/>
</dbReference>
<dbReference type="PANTHER" id="PTHR15337:SF11">
    <property type="entry name" value="THIOREDOXIN DOMAIN-CONTAINING PROTEIN"/>
    <property type="match status" value="1"/>
</dbReference>
<gene>
    <name evidence="3" type="ORF">RSSM_05670</name>
</gene>
<evidence type="ECO:0000256" key="2">
    <source>
        <dbReference type="SAM" id="MobiDB-lite"/>
    </source>
</evidence>
<dbReference type="RefSeq" id="WP_008686701.1">
    <property type="nucleotide sequence ID" value="NZ_ANOH01000400.1"/>
</dbReference>
<keyword evidence="1" id="KW-0732">Signal</keyword>
<organism evidence="3 4">
    <name type="scientific">Rhodopirellula sallentina SM41</name>
    <dbReference type="NCBI Taxonomy" id="1263870"/>
    <lineage>
        <taxon>Bacteria</taxon>
        <taxon>Pseudomonadati</taxon>
        <taxon>Planctomycetota</taxon>
        <taxon>Planctomycetia</taxon>
        <taxon>Pirellulales</taxon>
        <taxon>Pirellulaceae</taxon>
        <taxon>Rhodopirellula</taxon>
    </lineage>
</organism>
<proteinExistence type="predicted"/>
<dbReference type="Pfam" id="PF13899">
    <property type="entry name" value="Thioredoxin_7"/>
    <property type="match status" value="1"/>
</dbReference>
<evidence type="ECO:0000256" key="1">
    <source>
        <dbReference type="ARBA" id="ARBA00022729"/>
    </source>
</evidence>
<dbReference type="PATRIC" id="fig|1263870.3.peg.6007"/>
<keyword evidence="4" id="KW-1185">Reference proteome</keyword>
<dbReference type="AlphaFoldDB" id="M5U4S3"/>
<dbReference type="Gene3D" id="3.40.30.10">
    <property type="entry name" value="Glutaredoxin"/>
    <property type="match status" value="1"/>
</dbReference>
<evidence type="ECO:0000313" key="4">
    <source>
        <dbReference type="Proteomes" id="UP000011885"/>
    </source>
</evidence>
<dbReference type="EMBL" id="ANOH01000400">
    <property type="protein sequence ID" value="EMI52856.1"/>
    <property type="molecule type" value="Genomic_DNA"/>
</dbReference>
<dbReference type="GO" id="GO:0016853">
    <property type="term" value="F:isomerase activity"/>
    <property type="evidence" value="ECO:0007669"/>
    <property type="project" value="UniProtKB-KW"/>
</dbReference>
<evidence type="ECO:0000313" key="3">
    <source>
        <dbReference type="EMBL" id="EMI52856.1"/>
    </source>
</evidence>
<feature type="region of interest" description="Disordered" evidence="2">
    <location>
        <begin position="1"/>
        <end position="21"/>
    </location>
</feature>
<name>M5U4S3_9BACT</name>